<evidence type="ECO:0008006" key="5">
    <source>
        <dbReference type="Google" id="ProtNLM"/>
    </source>
</evidence>
<keyword evidence="2" id="KW-1133">Transmembrane helix</keyword>
<feature type="transmembrane region" description="Helical" evidence="2">
    <location>
        <begin position="182"/>
        <end position="201"/>
    </location>
</feature>
<feature type="transmembrane region" description="Helical" evidence="2">
    <location>
        <begin position="154"/>
        <end position="175"/>
    </location>
</feature>
<reference evidence="3 4" key="1">
    <citation type="journal article" date="2019" name="Int. J. Syst. Evol. Microbiol.">
        <title>The Global Catalogue of Microorganisms (GCM) 10K type strain sequencing project: providing services to taxonomists for standard genome sequencing and annotation.</title>
        <authorList>
            <consortium name="The Broad Institute Genomics Platform"/>
            <consortium name="The Broad Institute Genome Sequencing Center for Infectious Disease"/>
            <person name="Wu L."/>
            <person name="Ma J."/>
        </authorList>
    </citation>
    <scope>NUCLEOTIDE SEQUENCE [LARGE SCALE GENOMIC DNA]</scope>
    <source>
        <strain evidence="3 4">JCM 15910</strain>
    </source>
</reference>
<feature type="region of interest" description="Disordered" evidence="1">
    <location>
        <begin position="243"/>
        <end position="267"/>
    </location>
</feature>
<feature type="transmembrane region" description="Helical" evidence="2">
    <location>
        <begin position="86"/>
        <end position="103"/>
    </location>
</feature>
<feature type="transmembrane region" description="Helical" evidence="2">
    <location>
        <begin position="12"/>
        <end position="32"/>
    </location>
</feature>
<feature type="transmembrane region" description="Helical" evidence="2">
    <location>
        <begin position="207"/>
        <end position="227"/>
    </location>
</feature>
<organism evidence="3 4">
    <name type="scientific">Sphingopyxis soli</name>
    <dbReference type="NCBI Taxonomy" id="592051"/>
    <lineage>
        <taxon>Bacteria</taxon>
        <taxon>Pseudomonadati</taxon>
        <taxon>Pseudomonadota</taxon>
        <taxon>Alphaproteobacteria</taxon>
        <taxon>Sphingomonadales</taxon>
        <taxon>Sphingomonadaceae</taxon>
        <taxon>Sphingopyxis</taxon>
    </lineage>
</organism>
<evidence type="ECO:0000256" key="1">
    <source>
        <dbReference type="SAM" id="MobiDB-lite"/>
    </source>
</evidence>
<evidence type="ECO:0000313" key="4">
    <source>
        <dbReference type="Proteomes" id="UP001500738"/>
    </source>
</evidence>
<proteinExistence type="predicted"/>
<keyword evidence="4" id="KW-1185">Reference proteome</keyword>
<protein>
    <recommendedName>
        <fullName evidence="5">DUF4386 family protein</fullName>
    </recommendedName>
</protein>
<gene>
    <name evidence="3" type="ORF">GCM10009115_28740</name>
</gene>
<sequence length="267" mass="28503">MNDDLPAARWWYGALLLGIAVFLFGLHLAQVFPASGYAVEPGYGAPVLAFEFAGGQPDLIAIFGPDSDPRQVGRLAAMRTGNEQDYLYMLLYAGFLASGLVALSHESGLRALKTAAALPIVAGLCDAWENWLLFDIQAAFTVGDYSPAMASLPYPVTAKFVLLALTNVAIGLGIARIGRWHELAGTLVIVACVPVLMAIAVPARYGWTLLASTGGGWIVLLGLAMMASWRAAVRKRPLVEPEMPAPARRRAKPDAAPARKLFGRRGT</sequence>
<accession>A0ABN1MAJ9</accession>
<dbReference type="Proteomes" id="UP001500738">
    <property type="component" value="Unassembled WGS sequence"/>
</dbReference>
<keyword evidence="2" id="KW-0472">Membrane</keyword>
<dbReference type="EMBL" id="BAAAFE010000009">
    <property type="protein sequence ID" value="GAA0866350.1"/>
    <property type="molecule type" value="Genomic_DNA"/>
</dbReference>
<evidence type="ECO:0000313" key="3">
    <source>
        <dbReference type="EMBL" id="GAA0866350.1"/>
    </source>
</evidence>
<name>A0ABN1MAJ9_9SPHN</name>
<dbReference type="RefSeq" id="WP_215350391.1">
    <property type="nucleotide sequence ID" value="NZ_BAAAFE010000009.1"/>
</dbReference>
<keyword evidence="2" id="KW-0812">Transmembrane</keyword>
<comment type="caution">
    <text evidence="3">The sequence shown here is derived from an EMBL/GenBank/DDBJ whole genome shotgun (WGS) entry which is preliminary data.</text>
</comment>
<evidence type="ECO:0000256" key="2">
    <source>
        <dbReference type="SAM" id="Phobius"/>
    </source>
</evidence>